<keyword evidence="12" id="KW-0624">Polysaccharide degradation</keyword>
<evidence type="ECO:0000256" key="4">
    <source>
        <dbReference type="ARBA" id="ARBA00022723"/>
    </source>
</evidence>
<evidence type="ECO:0000313" key="21">
    <source>
        <dbReference type="Proteomes" id="UP000007978"/>
    </source>
</evidence>
<evidence type="ECO:0000256" key="1">
    <source>
        <dbReference type="ARBA" id="ARBA00001973"/>
    </source>
</evidence>
<keyword evidence="11" id="KW-0119">Carbohydrate metabolism</keyword>
<dbReference type="EMBL" id="AFNW01000089">
    <property type="protein sequence ID" value="EKJ75367.1"/>
    <property type="molecule type" value="Genomic_DNA"/>
</dbReference>
<dbReference type="PANTHER" id="PTHR33353">
    <property type="entry name" value="PUTATIVE (AFU_ORTHOLOGUE AFUA_1G12560)-RELATED"/>
    <property type="match status" value="1"/>
</dbReference>
<dbReference type="Pfam" id="PF03443">
    <property type="entry name" value="AA9"/>
    <property type="match status" value="1"/>
</dbReference>
<dbReference type="Pfam" id="PF00734">
    <property type="entry name" value="CBM_1"/>
    <property type="match status" value="1"/>
</dbReference>
<dbReference type="GeneID" id="20363066"/>
<comment type="catalytic activity">
    <reaction evidence="14">
        <text>[(1-&gt;4)-beta-D-glucosyl]n+m + reduced acceptor + O2 = 4-dehydro-beta-D-glucosyl-[(1-&gt;4)-beta-D-glucosyl]n-1 + [(1-&gt;4)-beta-D-glucosyl]m + acceptor + H2O.</text>
        <dbReference type="EC" id="1.14.99.56"/>
    </reaction>
</comment>
<keyword evidence="7" id="KW-0560">Oxidoreductase</keyword>
<feature type="region of interest" description="Disordered" evidence="16">
    <location>
        <begin position="250"/>
        <end position="330"/>
    </location>
</feature>
<evidence type="ECO:0000259" key="19">
    <source>
        <dbReference type="Pfam" id="PF03443"/>
    </source>
</evidence>
<feature type="chain" id="PRO_5003866666" description="lytic cellulose monooxygenase (C4-dehydrogenating)" evidence="17">
    <location>
        <begin position="22"/>
        <end position="782"/>
    </location>
</feature>
<organism evidence="20 21">
    <name type="scientific">Fusarium pseudograminearum (strain CS3096)</name>
    <name type="common">Wheat and barley crown-rot fungus</name>
    <dbReference type="NCBI Taxonomy" id="1028729"/>
    <lineage>
        <taxon>Eukaryota</taxon>
        <taxon>Fungi</taxon>
        <taxon>Dikarya</taxon>
        <taxon>Ascomycota</taxon>
        <taxon>Pezizomycotina</taxon>
        <taxon>Sordariomycetes</taxon>
        <taxon>Hypocreomycetidae</taxon>
        <taxon>Hypocreales</taxon>
        <taxon>Nectriaceae</taxon>
        <taxon>Fusarium</taxon>
    </lineage>
</organism>
<keyword evidence="3" id="KW-0964">Secreted</keyword>
<evidence type="ECO:0000256" key="7">
    <source>
        <dbReference type="ARBA" id="ARBA00023002"/>
    </source>
</evidence>
<comment type="subcellular location">
    <subcellularLocation>
        <location evidence="2">Secreted</location>
    </subcellularLocation>
</comment>
<protein>
    <recommendedName>
        <fullName evidence="15">lytic cellulose monooxygenase (C4-dehydrogenating)</fullName>
        <ecNumber evidence="15">1.14.99.56</ecNumber>
    </recommendedName>
</protein>
<evidence type="ECO:0000256" key="6">
    <source>
        <dbReference type="ARBA" id="ARBA00023001"/>
    </source>
</evidence>
<sequence>MTLFQTSSLLSITTFALQVAAHGHVDWIITNGVAYRGYDAPAFNWNPTQFPVAGWITGATDNGYVEPNSFSDPDIICHRAARNARGHIAVSAGDKINLKWNDWPSSHKGPVIDYLAKCPGNCQDADKNDIEFFKIGEEGLIDLSKDSGRWASDVLISNGNSWTLQIPSALASGNYVLRHEIIALHGAGQRNGAQNYPQCFNIKVTGGGNVLPEGVKGTTLYKSDDPGILFNLYVPRSSLSYDIPGPTIVPGLPSSVEQRTTTATATSSATIPGQQTTSSSSSSLSSSSSTSTTAATSDSSSSSSSSTSTSSQGTTLITTTTSKSDSTPTGDIMCGPVHGLAKYSQCGGKNYVGQTVCAWGATCQYLFPMTTFVTEVLEDRSRSGVQRFTFHQYNPVTAPMSAPSNETTKLAAEFVDLIGITDERYSFEIYGPRFFKTLPQRFGSHPALDDMTSAVIASFQSVRLRKQSSPRALSLFGKALRSLQECLNDPKQPVTFKLELVIMVMLCQLWIDNKSSNKHRGIIAYLLKEAVTQRKIIDSNDLRGFCLQGVYAALSDPNVELGSWYWDVALQDPTQARPHHYEQGLYCFELCAIGDLPVFLRDPERYLYQLKCYWNTLSTERPIMRDKYEMVIPMALAPNATFISRLKAIEYASGHAILLIQAALIGPTIKPFGVLPAYTEESHQICDEAIILAQQCQAFRPCGSSWAAELLKMVWAALDDGYRKEELEELMDRYAEDVQGADYLGEAKNMRNRFDKLGWSNDQRFLTAAKDGQGASPPCVIL</sequence>
<comment type="similarity">
    <text evidence="13">Belongs to the polysaccharide monooxygenase AA9 family.</text>
</comment>
<dbReference type="SUPFAM" id="SSF57180">
    <property type="entry name" value="Cellulose-binding domain"/>
    <property type="match status" value="1"/>
</dbReference>
<feature type="signal peptide" evidence="17">
    <location>
        <begin position="1"/>
        <end position="21"/>
    </location>
</feature>
<dbReference type="InterPro" id="IPR049892">
    <property type="entry name" value="AA9"/>
</dbReference>
<name>K3VKM8_FUSPC</name>
<dbReference type="AlphaFoldDB" id="K3VKM8"/>
<dbReference type="OrthoDB" id="2328572at2759"/>
<keyword evidence="8" id="KW-0186">Copper</keyword>
<evidence type="ECO:0000256" key="15">
    <source>
        <dbReference type="ARBA" id="ARBA00047174"/>
    </source>
</evidence>
<dbReference type="PANTHER" id="PTHR33353:SF36">
    <property type="entry name" value="ENDO-BETA-1,4-GLUCANASE D"/>
    <property type="match status" value="1"/>
</dbReference>
<dbReference type="GO" id="GO:0005576">
    <property type="term" value="C:extracellular region"/>
    <property type="evidence" value="ECO:0007669"/>
    <property type="project" value="UniProtKB-SubCell"/>
</dbReference>
<evidence type="ECO:0000256" key="5">
    <source>
        <dbReference type="ARBA" id="ARBA00022729"/>
    </source>
</evidence>
<dbReference type="GO" id="GO:0004497">
    <property type="term" value="F:monooxygenase activity"/>
    <property type="evidence" value="ECO:0007669"/>
    <property type="project" value="UniProtKB-KW"/>
</dbReference>
<evidence type="ECO:0000256" key="14">
    <source>
        <dbReference type="ARBA" id="ARBA00045077"/>
    </source>
</evidence>
<dbReference type="GO" id="GO:0030245">
    <property type="term" value="P:cellulose catabolic process"/>
    <property type="evidence" value="ECO:0007669"/>
    <property type="project" value="UniProtKB-KW"/>
</dbReference>
<dbReference type="KEGG" id="fpu:FPSE_04448"/>
<evidence type="ECO:0000313" key="20">
    <source>
        <dbReference type="EMBL" id="EKJ75367.1"/>
    </source>
</evidence>
<comment type="caution">
    <text evidence="20">The sequence shown here is derived from an EMBL/GenBank/DDBJ whole genome shotgun (WGS) entry which is preliminary data.</text>
</comment>
<accession>K3VKM8</accession>
<dbReference type="eggNOG" id="ENOG502TKKQ">
    <property type="taxonomic scope" value="Eukaryota"/>
</dbReference>
<evidence type="ECO:0000256" key="16">
    <source>
        <dbReference type="SAM" id="MobiDB-lite"/>
    </source>
</evidence>
<evidence type="ECO:0000256" key="13">
    <source>
        <dbReference type="ARBA" id="ARBA00044502"/>
    </source>
</evidence>
<evidence type="ECO:0000256" key="3">
    <source>
        <dbReference type="ARBA" id="ARBA00022525"/>
    </source>
</evidence>
<keyword evidence="21" id="KW-1185">Reference proteome</keyword>
<dbReference type="InterPro" id="IPR005103">
    <property type="entry name" value="AA9_LPMO"/>
</dbReference>
<dbReference type="GO" id="GO:0046872">
    <property type="term" value="F:metal ion binding"/>
    <property type="evidence" value="ECO:0007669"/>
    <property type="project" value="UniProtKB-KW"/>
</dbReference>
<evidence type="ECO:0000256" key="17">
    <source>
        <dbReference type="SAM" id="SignalP"/>
    </source>
</evidence>
<reference evidence="20 21" key="1">
    <citation type="journal article" date="2012" name="PLoS Pathog.">
        <title>Comparative pathogenomics reveals horizontally acquired novel virulence genes in fungi infecting cereal hosts.</title>
        <authorList>
            <person name="Gardiner D.M."/>
            <person name="McDonald M.C."/>
            <person name="Covarelli L."/>
            <person name="Solomon P.S."/>
            <person name="Rusu A.G."/>
            <person name="Marshall M."/>
            <person name="Kazan K."/>
            <person name="Chakraborty S."/>
            <person name="McDonald B.A."/>
            <person name="Manners J.M."/>
        </authorList>
    </citation>
    <scope>NUCLEOTIDE SEQUENCE [LARGE SCALE GENOMIC DNA]</scope>
    <source>
        <strain evidence="20 21">CS3096</strain>
    </source>
</reference>
<dbReference type="CDD" id="cd21175">
    <property type="entry name" value="LPMO_AA9"/>
    <property type="match status" value="1"/>
</dbReference>
<dbReference type="RefSeq" id="XP_009255841.1">
    <property type="nucleotide sequence ID" value="XM_009257566.1"/>
</dbReference>
<dbReference type="Gene3D" id="2.70.50.70">
    <property type="match status" value="1"/>
</dbReference>
<dbReference type="Proteomes" id="UP000007978">
    <property type="component" value="Chromosome 4"/>
</dbReference>
<proteinExistence type="inferred from homology"/>
<evidence type="ECO:0000259" key="18">
    <source>
        <dbReference type="Pfam" id="PF00734"/>
    </source>
</evidence>
<gene>
    <name evidence="20" type="ORF">FPSE_04448</name>
</gene>
<keyword evidence="10" id="KW-1015">Disulfide bond</keyword>
<keyword evidence="6" id="KW-0136">Cellulose degradation</keyword>
<feature type="domain" description="Auxiliary Activity family 9 catalytic" evidence="19">
    <location>
        <begin position="22"/>
        <end position="237"/>
    </location>
</feature>
<evidence type="ECO:0000256" key="10">
    <source>
        <dbReference type="ARBA" id="ARBA00023157"/>
    </source>
</evidence>
<keyword evidence="5 17" id="KW-0732">Signal</keyword>
<keyword evidence="9" id="KW-0503">Monooxygenase</keyword>
<feature type="compositionally biased region" description="Low complexity" evidence="16">
    <location>
        <begin position="260"/>
        <end position="329"/>
    </location>
</feature>
<evidence type="ECO:0000256" key="2">
    <source>
        <dbReference type="ARBA" id="ARBA00004613"/>
    </source>
</evidence>
<dbReference type="InterPro" id="IPR035971">
    <property type="entry name" value="CBD_sf"/>
</dbReference>
<feature type="domain" description="CBM1" evidence="18">
    <location>
        <begin position="342"/>
        <end position="366"/>
    </location>
</feature>
<comment type="cofactor">
    <cofactor evidence="1">
        <name>Cu(2+)</name>
        <dbReference type="ChEBI" id="CHEBI:29036"/>
    </cofactor>
</comment>
<dbReference type="GO" id="GO:0030248">
    <property type="term" value="F:cellulose binding"/>
    <property type="evidence" value="ECO:0007669"/>
    <property type="project" value="InterPro"/>
</dbReference>
<dbReference type="HOGENOM" id="CLU_358260_0_0_1"/>
<evidence type="ECO:0000256" key="9">
    <source>
        <dbReference type="ARBA" id="ARBA00023033"/>
    </source>
</evidence>
<keyword evidence="4" id="KW-0479">Metal-binding</keyword>
<evidence type="ECO:0000256" key="12">
    <source>
        <dbReference type="ARBA" id="ARBA00023326"/>
    </source>
</evidence>
<evidence type="ECO:0000256" key="8">
    <source>
        <dbReference type="ARBA" id="ARBA00023008"/>
    </source>
</evidence>
<evidence type="ECO:0000256" key="11">
    <source>
        <dbReference type="ARBA" id="ARBA00023277"/>
    </source>
</evidence>
<dbReference type="EC" id="1.14.99.56" evidence="15"/>
<dbReference type="InterPro" id="IPR000254">
    <property type="entry name" value="CBD"/>
</dbReference>